<feature type="non-terminal residue" evidence="3">
    <location>
        <position position="68"/>
    </location>
</feature>
<protein>
    <recommendedName>
        <fullName evidence="2">Endoplasmic reticulum metallopeptidase 1-like C-terminal domain-containing protein</fullName>
    </recommendedName>
</protein>
<sequence length="68" mass="7722">GRPYLYPILSQVDARKTYDFPASHLNLPRVRVEQLNRTLLSNSEVRMAFNISGPSHVTIFMSGLPLVH</sequence>
<dbReference type="Pfam" id="PF22248">
    <property type="entry name" value="ERMP1_C"/>
    <property type="match status" value="1"/>
</dbReference>
<evidence type="ECO:0000313" key="3">
    <source>
        <dbReference type="EMBL" id="CEK52166.1"/>
    </source>
</evidence>
<feature type="domain" description="Endoplasmic reticulum metallopeptidase 1-like C-terminal" evidence="2">
    <location>
        <begin position="1"/>
        <end position="62"/>
    </location>
</feature>
<dbReference type="AlphaFoldDB" id="A0A0B6Y8J3"/>
<organism evidence="3">
    <name type="scientific">Arion vulgaris</name>
    <dbReference type="NCBI Taxonomy" id="1028688"/>
    <lineage>
        <taxon>Eukaryota</taxon>
        <taxon>Metazoa</taxon>
        <taxon>Spiralia</taxon>
        <taxon>Lophotrochozoa</taxon>
        <taxon>Mollusca</taxon>
        <taxon>Gastropoda</taxon>
        <taxon>Heterobranchia</taxon>
        <taxon>Euthyneura</taxon>
        <taxon>Panpulmonata</taxon>
        <taxon>Eupulmonata</taxon>
        <taxon>Stylommatophora</taxon>
        <taxon>Helicina</taxon>
        <taxon>Arionoidea</taxon>
        <taxon>Arionidae</taxon>
        <taxon>Arion</taxon>
    </lineage>
</organism>
<proteinExistence type="inferred from homology"/>
<name>A0A0B6Y8J3_9EUPU</name>
<dbReference type="InterPro" id="IPR053973">
    <property type="entry name" value="ERMP1-like_C"/>
</dbReference>
<evidence type="ECO:0000259" key="2">
    <source>
        <dbReference type="Pfam" id="PF22248"/>
    </source>
</evidence>
<feature type="non-terminal residue" evidence="3">
    <location>
        <position position="1"/>
    </location>
</feature>
<accession>A0A0B6Y8J3</accession>
<comment type="similarity">
    <text evidence="1">Belongs to the peptidase M28 family.</text>
</comment>
<reference evidence="3" key="1">
    <citation type="submission" date="2014-12" db="EMBL/GenBank/DDBJ databases">
        <title>Insight into the proteome of Arion vulgaris.</title>
        <authorList>
            <person name="Aradska J."/>
            <person name="Bulat T."/>
            <person name="Smidak R."/>
            <person name="Sarate P."/>
            <person name="Gangsoo J."/>
            <person name="Sialana F."/>
            <person name="Bilban M."/>
            <person name="Lubec G."/>
        </authorList>
    </citation>
    <scope>NUCLEOTIDE SEQUENCE</scope>
    <source>
        <tissue evidence="3">Skin</tissue>
    </source>
</reference>
<evidence type="ECO:0000256" key="1">
    <source>
        <dbReference type="ARBA" id="ARBA00010918"/>
    </source>
</evidence>
<gene>
    <name evidence="3" type="primary">ORF15732</name>
</gene>
<dbReference type="EMBL" id="HACG01005301">
    <property type="protein sequence ID" value="CEK52166.1"/>
    <property type="molecule type" value="Transcribed_RNA"/>
</dbReference>